<dbReference type="InParanoid" id="A0A409XE36"/>
<name>A0A409XE36_PSICY</name>
<proteinExistence type="predicted"/>
<dbReference type="AlphaFoldDB" id="A0A409XE36"/>
<evidence type="ECO:0000313" key="6">
    <source>
        <dbReference type="Proteomes" id="UP000283269"/>
    </source>
</evidence>
<keyword evidence="2" id="KW-0539">Nucleus</keyword>
<protein>
    <recommendedName>
        <fullName evidence="4">Guanine nucleotide-binding protein-like 3 N-terminal domain-containing protein</fullName>
    </recommendedName>
</protein>
<evidence type="ECO:0000256" key="1">
    <source>
        <dbReference type="ARBA" id="ARBA00004123"/>
    </source>
</evidence>
<reference evidence="5 6" key="1">
    <citation type="journal article" date="2018" name="Evol. Lett.">
        <title>Horizontal gene cluster transfer increased hallucinogenic mushroom diversity.</title>
        <authorList>
            <person name="Reynolds H.T."/>
            <person name="Vijayakumar V."/>
            <person name="Gluck-Thaler E."/>
            <person name="Korotkin H.B."/>
            <person name="Matheny P.B."/>
            <person name="Slot J.C."/>
        </authorList>
    </citation>
    <scope>NUCLEOTIDE SEQUENCE [LARGE SCALE GENOMIC DNA]</scope>
    <source>
        <strain evidence="5 6">2631</strain>
    </source>
</reference>
<dbReference type="EMBL" id="NHYD01001962">
    <property type="protein sequence ID" value="PPQ89026.1"/>
    <property type="molecule type" value="Genomic_DNA"/>
</dbReference>
<dbReference type="InterPro" id="IPR014813">
    <property type="entry name" value="Gnl3_N_dom"/>
</dbReference>
<feature type="compositionally biased region" description="Basic residues" evidence="3">
    <location>
        <begin position="226"/>
        <end position="238"/>
    </location>
</feature>
<comment type="subcellular location">
    <subcellularLocation>
        <location evidence="1">Nucleus</location>
    </subcellularLocation>
</comment>
<dbReference type="GO" id="GO:0005634">
    <property type="term" value="C:nucleus"/>
    <property type="evidence" value="ECO:0007669"/>
    <property type="project" value="UniProtKB-SubCell"/>
</dbReference>
<feature type="domain" description="Guanine nucleotide-binding protein-like 3 N-terminal" evidence="4">
    <location>
        <begin position="1"/>
        <end position="61"/>
    </location>
</feature>
<keyword evidence="6" id="KW-1185">Reference proteome</keyword>
<accession>A0A409XE36</accession>
<evidence type="ECO:0000313" key="5">
    <source>
        <dbReference type="EMBL" id="PPQ89026.1"/>
    </source>
</evidence>
<comment type="caution">
    <text evidence="5">The sequence shown here is derived from an EMBL/GenBank/DDBJ whole genome shotgun (WGS) entry which is preliminary data.</text>
</comment>
<gene>
    <name evidence="5" type="ORF">CVT25_003947</name>
</gene>
<evidence type="ECO:0000259" key="4">
    <source>
        <dbReference type="Pfam" id="PF08701"/>
    </source>
</evidence>
<dbReference type="OrthoDB" id="10266128at2759"/>
<dbReference type="STRING" id="93625.A0A409XE36"/>
<evidence type="ECO:0000256" key="3">
    <source>
        <dbReference type="SAM" id="MobiDB-lite"/>
    </source>
</evidence>
<organism evidence="5 6">
    <name type="scientific">Psilocybe cyanescens</name>
    <dbReference type="NCBI Taxonomy" id="93625"/>
    <lineage>
        <taxon>Eukaryota</taxon>
        <taxon>Fungi</taxon>
        <taxon>Dikarya</taxon>
        <taxon>Basidiomycota</taxon>
        <taxon>Agaricomycotina</taxon>
        <taxon>Agaricomycetes</taxon>
        <taxon>Agaricomycetidae</taxon>
        <taxon>Agaricales</taxon>
        <taxon>Agaricineae</taxon>
        <taxon>Strophariaceae</taxon>
        <taxon>Psilocybe</taxon>
    </lineage>
</organism>
<feature type="region of interest" description="Disordered" evidence="3">
    <location>
        <begin position="226"/>
        <end position="262"/>
    </location>
</feature>
<sequence>IKESNRKKSKAAKKSVQWKSKTWINPGISSEFPYKGQLLEEVAEQRRPAAEKEDGKKADKQCAIAKARPFARAEPMTNKTLKTTTTSPRKTSTLSAKFLNTELKLRPRPATKIEEEDEDEEEEAPVLINRDLPNLKSVLEKADIVLEVVDPLAYGSKHVKKLATEMSKKVLLVLNKIERKRHVLGKLSPRGRNICELHDQPCFSALPPSFLRAASVVLSQPLTKCKGKGARGRRRRPRFPPYLPCTMGNGQQGRQTTRHGRRRRYKCMRLFALLQPKSPSSYFVF</sequence>
<evidence type="ECO:0000256" key="2">
    <source>
        <dbReference type="ARBA" id="ARBA00023242"/>
    </source>
</evidence>
<dbReference type="Pfam" id="PF08701">
    <property type="entry name" value="GN3L_Grn1"/>
    <property type="match status" value="1"/>
</dbReference>
<dbReference type="Proteomes" id="UP000283269">
    <property type="component" value="Unassembled WGS sequence"/>
</dbReference>
<feature type="non-terminal residue" evidence="5">
    <location>
        <position position="1"/>
    </location>
</feature>